<evidence type="ECO:0000256" key="1">
    <source>
        <dbReference type="ARBA" id="ARBA00001974"/>
    </source>
</evidence>
<evidence type="ECO:0000259" key="10">
    <source>
        <dbReference type="PROSITE" id="PS51387"/>
    </source>
</evidence>
<feature type="domain" description="FAD-binding PCMH-type" evidence="10">
    <location>
        <begin position="53"/>
        <end position="281"/>
    </location>
</feature>
<proteinExistence type="predicted"/>
<evidence type="ECO:0000256" key="8">
    <source>
        <dbReference type="SAM" id="MobiDB-lite"/>
    </source>
</evidence>
<dbReference type="InterPro" id="IPR004017">
    <property type="entry name" value="Cys_rich_dom"/>
</dbReference>
<evidence type="ECO:0000313" key="12">
    <source>
        <dbReference type="Proteomes" id="UP001496720"/>
    </source>
</evidence>
<evidence type="ECO:0000256" key="3">
    <source>
        <dbReference type="ARBA" id="ARBA00022723"/>
    </source>
</evidence>
<dbReference type="InterPro" id="IPR016164">
    <property type="entry name" value="FAD-linked_Oxase-like_C"/>
</dbReference>
<keyword evidence="3" id="KW-0479">Metal-binding</keyword>
<dbReference type="Pfam" id="PF01565">
    <property type="entry name" value="FAD_binding_4"/>
    <property type="match status" value="1"/>
</dbReference>
<evidence type="ECO:0000256" key="6">
    <source>
        <dbReference type="ARBA" id="ARBA00023004"/>
    </source>
</evidence>
<dbReference type="RefSeq" id="WP_352149567.1">
    <property type="nucleotide sequence ID" value="NZ_JBEOZY010000036.1"/>
</dbReference>
<keyword evidence="9" id="KW-1133">Transmembrane helix</keyword>
<dbReference type="EMBL" id="JBEOZY010000036">
    <property type="protein sequence ID" value="MER6168185.1"/>
    <property type="molecule type" value="Genomic_DNA"/>
</dbReference>
<dbReference type="InterPro" id="IPR016171">
    <property type="entry name" value="Vanillyl_alc_oxidase_C-sub2"/>
</dbReference>
<comment type="caution">
    <text evidence="11">The sequence shown here is derived from an EMBL/GenBank/DDBJ whole genome shotgun (WGS) entry which is preliminary data.</text>
</comment>
<dbReference type="Gene3D" id="1.10.45.10">
    <property type="entry name" value="Vanillyl-alcohol Oxidase, Chain A, domain 4"/>
    <property type="match status" value="1"/>
</dbReference>
<keyword evidence="12" id="KW-1185">Reference proteome</keyword>
<dbReference type="Gene3D" id="3.30.70.2740">
    <property type="match status" value="1"/>
</dbReference>
<keyword evidence="6" id="KW-0408">Iron</keyword>
<dbReference type="InterPro" id="IPR017896">
    <property type="entry name" value="4Fe4S_Fe-S-bd"/>
</dbReference>
<organism evidence="11 12">
    <name type="scientific">Streptomyces violaceorubidus</name>
    <dbReference type="NCBI Taxonomy" id="284042"/>
    <lineage>
        <taxon>Bacteria</taxon>
        <taxon>Bacillati</taxon>
        <taxon>Actinomycetota</taxon>
        <taxon>Actinomycetes</taxon>
        <taxon>Kitasatosporales</taxon>
        <taxon>Streptomycetaceae</taxon>
        <taxon>Streptomyces</taxon>
    </lineage>
</organism>
<dbReference type="SUPFAM" id="SSF46548">
    <property type="entry name" value="alpha-helical ferredoxin"/>
    <property type="match status" value="1"/>
</dbReference>
<evidence type="ECO:0000256" key="7">
    <source>
        <dbReference type="ARBA" id="ARBA00023014"/>
    </source>
</evidence>
<protein>
    <submittedName>
        <fullName evidence="11">FAD-binding and (Fe-S)-binding domain-containing protein</fullName>
    </submittedName>
</protein>
<dbReference type="Pfam" id="PF13183">
    <property type="entry name" value="Fer4_8"/>
    <property type="match status" value="1"/>
</dbReference>
<feature type="region of interest" description="Disordered" evidence="8">
    <location>
        <begin position="1"/>
        <end position="21"/>
    </location>
</feature>
<gene>
    <name evidence="11" type="ORF">ABT188_27150</name>
</gene>
<evidence type="ECO:0000256" key="4">
    <source>
        <dbReference type="ARBA" id="ARBA00022827"/>
    </source>
</evidence>
<feature type="transmembrane region" description="Helical" evidence="9">
    <location>
        <begin position="1020"/>
        <end position="1041"/>
    </location>
</feature>
<keyword evidence="7" id="KW-0411">Iron-sulfur</keyword>
<dbReference type="InterPro" id="IPR017900">
    <property type="entry name" value="4Fe4S_Fe_S_CS"/>
</dbReference>
<dbReference type="InterPro" id="IPR036318">
    <property type="entry name" value="FAD-bd_PCMH-like_sf"/>
</dbReference>
<dbReference type="Proteomes" id="UP001496720">
    <property type="component" value="Unassembled WGS sequence"/>
</dbReference>
<dbReference type="Gene3D" id="3.30.465.10">
    <property type="match status" value="1"/>
</dbReference>
<dbReference type="Pfam" id="PF02913">
    <property type="entry name" value="FAD-oxidase_C"/>
    <property type="match status" value="1"/>
</dbReference>
<dbReference type="InterPro" id="IPR004113">
    <property type="entry name" value="FAD-bd_oxidored_4_C"/>
</dbReference>
<name>A0ABV1T2I1_9ACTN</name>
<dbReference type="InterPro" id="IPR006094">
    <property type="entry name" value="Oxid_FAD_bind_N"/>
</dbReference>
<dbReference type="PROSITE" id="PS51387">
    <property type="entry name" value="FAD_PCMH"/>
    <property type="match status" value="1"/>
</dbReference>
<dbReference type="PANTHER" id="PTHR11748:SF119">
    <property type="entry name" value="D-2-HYDROXYGLUTARATE DEHYDROGENASE"/>
    <property type="match status" value="1"/>
</dbReference>
<dbReference type="InterPro" id="IPR016167">
    <property type="entry name" value="FAD-bd_PCMH_sub1"/>
</dbReference>
<keyword evidence="9" id="KW-0812">Transmembrane</keyword>
<dbReference type="PROSITE" id="PS00198">
    <property type="entry name" value="4FE4S_FER_1"/>
    <property type="match status" value="1"/>
</dbReference>
<dbReference type="SUPFAM" id="SSF56176">
    <property type="entry name" value="FAD-binding/transporter-associated domain-like"/>
    <property type="match status" value="1"/>
</dbReference>
<dbReference type="PANTHER" id="PTHR11748">
    <property type="entry name" value="D-LACTATE DEHYDROGENASE"/>
    <property type="match status" value="1"/>
</dbReference>
<dbReference type="InterPro" id="IPR016169">
    <property type="entry name" value="FAD-bd_PCMH_sub2"/>
</dbReference>
<accession>A0ABV1T2I1</accession>
<sequence length="1047" mass="113519">MGALDLPEPVTREGAPPPLDTASLRAALRERVDGEVRFDAGSRAAYSTDASNFRQTPLGVVVPRTPEAGAEAVAVAREFGAPVLSRGGGTSLAGQCTNAGVVLDWSKYCTRIESVNPEARTCVVQPGIVLDDLKRRLAPHGLRYGPEPATHANCTLGGMIGNNSCGATAQAHGKVVDNIARLEVLLYDGTRFWCGETDDEEYARIERQGDLRATVYRRLRALRDTYGDEIRRRFPGIPRRVSGYNLDSLLPEHGFDVAGLLVGSESTLVTVLRAELELVPVVRERSLLVLGFDSIDKAADAVPEILPHDPIALEGVDARLVRDERIKHLNPTALAQMPKGNAYLMVQFGGDTVEEADARAHRMLEAVHRSEHDADCAFLDDPSHEQDLWQVREAGLGATAHIPGKPDTFEGWEDSAVSPERLGDYLRRLRALFEEFGYLSDTGPSLYGHFGQGCVHTRIPFDLYTANGVAAYRRFMERAADLVVEFGGSLSGEHGDGQSRGELLSRMFGDRLVEAFGRLKAVFDPLDRMNPGKVVAPYGLDEHLRLGGDWAPFEPRDLHFRFPHDGGSFAQAANRCVGVGKCRQHTSDGTVMCPSYQVTREEEHSTRGRARLLFEMLDGHGDGAIRDGWRSEAVKDALDLCLACKGCKKDCPADVDMATYKAEFLSHHYAGRPWRRPRSDWSMGWLPALAQVVGRARLAPVVNALTHAPLLSKAAVLLAGVADREVPLFAERTFEQWFTEHEPEGDGRRGSVLLWPDTFTNHFHPHIGRATVRVLEQAGWRVELPREPLCCGLTWISTGQLGTAEKVLTRTVRALAGHVRAGGLVVALEPSCTAVFRADAAELFPGDQDVRRLAGQTVTLSELLTEHSPGYEPPRVPDRSARALAQVHCHQHAVLGWEADQELLRRAGVDAERLDSGCCGLAGNFGFERGHLDVSEACAERVLLPRLRAEDESTVVLADGFSCRTQIHEFDSGGHEGVHLAELLASALPGGPAADPGAPGSAYGIAPGARPAAPGPRARALALAGTAAAALGTAAAATALVRSVRRR</sequence>
<keyword evidence="5" id="KW-0560">Oxidoreductase</keyword>
<dbReference type="Gene3D" id="3.30.43.10">
    <property type="entry name" value="Uridine Diphospho-n-acetylenolpyruvylglucosamine Reductase, domain 2"/>
    <property type="match status" value="1"/>
</dbReference>
<dbReference type="InterPro" id="IPR016166">
    <property type="entry name" value="FAD-bd_PCMH"/>
</dbReference>
<dbReference type="Pfam" id="PF02754">
    <property type="entry name" value="CCG"/>
    <property type="match status" value="1"/>
</dbReference>
<keyword evidence="4" id="KW-0274">FAD</keyword>
<evidence type="ECO:0000256" key="2">
    <source>
        <dbReference type="ARBA" id="ARBA00022630"/>
    </source>
</evidence>
<comment type="cofactor">
    <cofactor evidence="1">
        <name>FAD</name>
        <dbReference type="ChEBI" id="CHEBI:57692"/>
    </cofactor>
</comment>
<keyword evidence="2" id="KW-0285">Flavoprotein</keyword>
<evidence type="ECO:0000313" key="11">
    <source>
        <dbReference type="EMBL" id="MER6168185.1"/>
    </source>
</evidence>
<evidence type="ECO:0000256" key="9">
    <source>
        <dbReference type="SAM" id="Phobius"/>
    </source>
</evidence>
<reference evidence="11 12" key="1">
    <citation type="submission" date="2024-06" db="EMBL/GenBank/DDBJ databases">
        <title>The Natural Products Discovery Center: Release of the First 8490 Sequenced Strains for Exploring Actinobacteria Biosynthetic Diversity.</title>
        <authorList>
            <person name="Kalkreuter E."/>
            <person name="Kautsar S.A."/>
            <person name="Yang D."/>
            <person name="Bader C.D."/>
            <person name="Teijaro C.N."/>
            <person name="Fluegel L."/>
            <person name="Davis C.M."/>
            <person name="Simpson J.R."/>
            <person name="Lauterbach L."/>
            <person name="Steele A.D."/>
            <person name="Gui C."/>
            <person name="Meng S."/>
            <person name="Li G."/>
            <person name="Viehrig K."/>
            <person name="Ye F."/>
            <person name="Su P."/>
            <person name="Kiefer A.F."/>
            <person name="Nichols A."/>
            <person name="Cepeda A.J."/>
            <person name="Yan W."/>
            <person name="Fan B."/>
            <person name="Jiang Y."/>
            <person name="Adhikari A."/>
            <person name="Zheng C.-J."/>
            <person name="Schuster L."/>
            <person name="Cowan T.M."/>
            <person name="Smanski M.J."/>
            <person name="Chevrette M.G."/>
            <person name="De Carvalho L.P.S."/>
            <person name="Shen B."/>
        </authorList>
    </citation>
    <scope>NUCLEOTIDE SEQUENCE [LARGE SCALE GENOMIC DNA]</scope>
    <source>
        <strain evidence="11 12">NPDC001615</strain>
    </source>
</reference>
<keyword evidence="9" id="KW-0472">Membrane</keyword>
<dbReference type="SUPFAM" id="SSF55103">
    <property type="entry name" value="FAD-linked oxidases, C-terminal domain"/>
    <property type="match status" value="1"/>
</dbReference>
<evidence type="ECO:0000256" key="5">
    <source>
        <dbReference type="ARBA" id="ARBA00023002"/>
    </source>
</evidence>